<accession>A0A8S5N417</accession>
<organism evidence="1">
    <name type="scientific">Podoviridae sp. ctiJY10</name>
    <dbReference type="NCBI Taxonomy" id="2826572"/>
    <lineage>
        <taxon>Viruses</taxon>
        <taxon>Duplodnaviria</taxon>
        <taxon>Heunggongvirae</taxon>
        <taxon>Uroviricota</taxon>
        <taxon>Caudoviricetes</taxon>
    </lineage>
</organism>
<sequence>MERKLVDTDPTWRRWLLVIQKPDLSDVMKRLSE</sequence>
<evidence type="ECO:0000313" key="1">
    <source>
        <dbReference type="EMBL" id="DAD89413.1"/>
    </source>
</evidence>
<name>A0A8S5N417_9CAUD</name>
<reference evidence="1" key="1">
    <citation type="journal article" date="2021" name="Proc. Natl. Acad. Sci. U.S.A.">
        <title>A Catalog of Tens of Thousands of Viruses from Human Metagenomes Reveals Hidden Associations with Chronic Diseases.</title>
        <authorList>
            <person name="Tisza M.J."/>
            <person name="Buck C.B."/>
        </authorList>
    </citation>
    <scope>NUCLEOTIDE SEQUENCE</scope>
    <source>
        <strain evidence="1">CtiJY10</strain>
    </source>
</reference>
<dbReference type="EMBL" id="BK015060">
    <property type="protein sequence ID" value="DAD89413.1"/>
    <property type="molecule type" value="Genomic_DNA"/>
</dbReference>
<proteinExistence type="predicted"/>
<protein>
    <submittedName>
        <fullName evidence="1">Uncharacterized protein</fullName>
    </submittedName>
</protein>